<sequence>MRVRLHRLSSVPKRRTERVFWTHTHTHTRTATEERIKVVLGCVLCQNGSASVALPLRIISLSGWGISSAAGGFTAPHRGASVRPDCVQGRTRHPQLQGRGPAHAHGGVVQGWREGRDRQRRLSIPPHAAAHRLPLLLENSPWPPEQTGRRSVRLRGPQLPRGSRES</sequence>
<name>A0A5N5M861_PANHP</name>
<dbReference type="EMBL" id="VFJC01000015">
    <property type="protein sequence ID" value="KAB5550653.1"/>
    <property type="molecule type" value="Genomic_DNA"/>
</dbReference>
<proteinExistence type="predicted"/>
<accession>A0A5N5M861</accession>
<organism evidence="2 3">
    <name type="scientific">Pangasianodon hypophthalmus</name>
    <name type="common">Striped catfish</name>
    <name type="synonym">Helicophagus hypophthalmus</name>
    <dbReference type="NCBI Taxonomy" id="310915"/>
    <lineage>
        <taxon>Eukaryota</taxon>
        <taxon>Metazoa</taxon>
        <taxon>Chordata</taxon>
        <taxon>Craniata</taxon>
        <taxon>Vertebrata</taxon>
        <taxon>Euteleostomi</taxon>
        <taxon>Actinopterygii</taxon>
        <taxon>Neopterygii</taxon>
        <taxon>Teleostei</taxon>
        <taxon>Ostariophysi</taxon>
        <taxon>Siluriformes</taxon>
        <taxon>Pangasiidae</taxon>
        <taxon>Pangasianodon</taxon>
    </lineage>
</organism>
<comment type="caution">
    <text evidence="2">The sequence shown here is derived from an EMBL/GenBank/DDBJ whole genome shotgun (WGS) entry which is preliminary data.</text>
</comment>
<protein>
    <submittedName>
        <fullName evidence="2">Uncharacterized protein</fullName>
    </submittedName>
</protein>
<reference evidence="2 3" key="1">
    <citation type="submission" date="2019-06" db="EMBL/GenBank/DDBJ databases">
        <title>A chromosome-scale genome assembly of the striped catfish, Pangasianodon hypophthalmus.</title>
        <authorList>
            <person name="Wen M."/>
            <person name="Zahm M."/>
            <person name="Roques C."/>
            <person name="Cabau C."/>
            <person name="Klopp C."/>
            <person name="Donnadieu C."/>
            <person name="Jouanno E."/>
            <person name="Avarre J.-C."/>
            <person name="Campet M."/>
            <person name="Ha T.T.T."/>
            <person name="Dugue R."/>
            <person name="Lampietro C."/>
            <person name="Louis A."/>
            <person name="Herpin A."/>
            <person name="Echchiki A."/>
            <person name="Berthelot C."/>
            <person name="Parey E."/>
            <person name="Roest-Crollius H."/>
            <person name="Braasch I."/>
            <person name="Postlethwait J."/>
            <person name="Bobe J."/>
            <person name="Montfort J."/>
            <person name="Bouchez O."/>
            <person name="Begum T."/>
            <person name="Schartl M."/>
            <person name="Guiguen Y."/>
        </authorList>
    </citation>
    <scope>NUCLEOTIDE SEQUENCE [LARGE SCALE GENOMIC DNA]</scope>
    <source>
        <strain evidence="2 3">Indonesia</strain>
        <tissue evidence="2">Blood</tissue>
    </source>
</reference>
<dbReference type="AlphaFoldDB" id="A0A5N5M861"/>
<feature type="region of interest" description="Disordered" evidence="1">
    <location>
        <begin position="135"/>
        <end position="166"/>
    </location>
</feature>
<gene>
    <name evidence="2" type="ORF">PHYPO_G00056300</name>
</gene>
<evidence type="ECO:0000313" key="3">
    <source>
        <dbReference type="Proteomes" id="UP000327468"/>
    </source>
</evidence>
<evidence type="ECO:0000313" key="2">
    <source>
        <dbReference type="EMBL" id="KAB5550653.1"/>
    </source>
</evidence>
<keyword evidence="3" id="KW-1185">Reference proteome</keyword>
<evidence type="ECO:0000256" key="1">
    <source>
        <dbReference type="SAM" id="MobiDB-lite"/>
    </source>
</evidence>
<dbReference type="Proteomes" id="UP000327468">
    <property type="component" value="Chromosome 14"/>
</dbReference>